<dbReference type="Proteomes" id="UP000236723">
    <property type="component" value="Unassembled WGS sequence"/>
</dbReference>
<keyword evidence="5" id="KW-1185">Reference proteome</keyword>
<feature type="transmembrane region" description="Helical" evidence="2">
    <location>
        <begin position="186"/>
        <end position="211"/>
    </location>
</feature>
<feature type="compositionally biased region" description="Basic and acidic residues" evidence="1">
    <location>
        <begin position="54"/>
        <end position="73"/>
    </location>
</feature>
<accession>A0A1H6C321</accession>
<keyword evidence="2" id="KW-1133">Transmembrane helix</keyword>
<feature type="domain" description="Sulfatase N-terminal" evidence="3">
    <location>
        <begin position="351"/>
        <end position="544"/>
    </location>
</feature>
<organism evidence="4 5">
    <name type="scientific">Thermomonospora echinospora</name>
    <dbReference type="NCBI Taxonomy" id="1992"/>
    <lineage>
        <taxon>Bacteria</taxon>
        <taxon>Bacillati</taxon>
        <taxon>Actinomycetota</taxon>
        <taxon>Actinomycetes</taxon>
        <taxon>Streptosporangiales</taxon>
        <taxon>Thermomonosporaceae</taxon>
        <taxon>Thermomonospora</taxon>
    </lineage>
</organism>
<protein>
    <recommendedName>
        <fullName evidence="3">Sulfatase N-terminal domain-containing protein</fullName>
    </recommendedName>
</protein>
<feature type="transmembrane region" description="Helical" evidence="2">
    <location>
        <begin position="133"/>
        <end position="157"/>
    </location>
</feature>
<gene>
    <name evidence="4" type="ORF">SAMN04489712_108248</name>
</gene>
<feature type="transmembrane region" description="Helical" evidence="2">
    <location>
        <begin position="108"/>
        <end position="126"/>
    </location>
</feature>
<keyword evidence="2" id="KW-0472">Membrane</keyword>
<keyword evidence="2" id="KW-0812">Transmembrane</keyword>
<evidence type="ECO:0000313" key="5">
    <source>
        <dbReference type="Proteomes" id="UP000236723"/>
    </source>
</evidence>
<dbReference type="InterPro" id="IPR017850">
    <property type="entry name" value="Alkaline_phosphatase_core_sf"/>
</dbReference>
<dbReference type="AlphaFoldDB" id="A0A1H6C321"/>
<dbReference type="EMBL" id="FNVO01000008">
    <property type="protein sequence ID" value="SEG67045.1"/>
    <property type="molecule type" value="Genomic_DNA"/>
</dbReference>
<evidence type="ECO:0000256" key="2">
    <source>
        <dbReference type="SAM" id="Phobius"/>
    </source>
</evidence>
<feature type="transmembrane region" description="Helical" evidence="2">
    <location>
        <begin position="223"/>
        <end position="246"/>
    </location>
</feature>
<dbReference type="Pfam" id="PF00884">
    <property type="entry name" value="Sulfatase"/>
    <property type="match status" value="1"/>
</dbReference>
<proteinExistence type="predicted"/>
<dbReference type="Gene3D" id="3.40.720.10">
    <property type="entry name" value="Alkaline Phosphatase, subunit A"/>
    <property type="match status" value="1"/>
</dbReference>
<evidence type="ECO:0000256" key="1">
    <source>
        <dbReference type="SAM" id="MobiDB-lite"/>
    </source>
</evidence>
<evidence type="ECO:0000313" key="4">
    <source>
        <dbReference type="EMBL" id="SEG67045.1"/>
    </source>
</evidence>
<feature type="transmembrane region" description="Helical" evidence="2">
    <location>
        <begin position="78"/>
        <end position="96"/>
    </location>
</feature>
<dbReference type="SUPFAM" id="SSF53649">
    <property type="entry name" value="Alkaline phosphatase-like"/>
    <property type="match status" value="1"/>
</dbReference>
<name>A0A1H6C321_9ACTN</name>
<dbReference type="InterPro" id="IPR000917">
    <property type="entry name" value="Sulfatase_N"/>
</dbReference>
<evidence type="ECO:0000259" key="3">
    <source>
        <dbReference type="Pfam" id="PF00884"/>
    </source>
</evidence>
<sequence>MTGITGFSLKGLALSFFTRLPRPPVRERATAEDGTTAHGSPQPVPDDDATGEDADGRRDNADGQAGDRADRPRMARRGAAWTATALACVFVLSALIAPNEIGRLTPGAFVRVPLEGLLGAALLLVLPGRARKAAASLLGVVLGLLVIVKVVDIGFYATLDRPFRPMFDWSLLGAAMEFLGQSIGRAGAIGVMAAAVVLLVAVVVLMALSVLRLTRLAVRHGTAAARAVVVLGIVWVACAVLGAQLVPGVPVAAVAFDRVLQVREDLLEQRRLAAKAADDAFRGVPDDRLLTALRGKDVVFSFVESYGRDAIEDPRFASQVGAVLQEGDRRLRAAGYTSRSAFLTSPTAGGGSWLAHATLLSGLWIDNQQRHHDLVTGDRLTLTRAFRRAGWRTVAVMPGNTRPWPEGAFYGHQKVYNRPDLGYQGPPFNWDTPPDQYTLETFQRTERAGAGQAPVMAEIPLVSSHSPWAPTPRLVGWDDVGDGSVFAPIAAAGDQWQDVWRSPGRMRTAYRRSIEYTLSTLVSYVETYGGDDLVLVFLGDHQPAPIITGAGASRDVPITIVARDRAVLDRISGWGWQDGLKPGPNAPVWRMDAFRDRFLTAFGTSPAPG</sequence>
<feature type="region of interest" description="Disordered" evidence="1">
    <location>
        <begin position="23"/>
        <end position="73"/>
    </location>
</feature>
<reference evidence="5" key="1">
    <citation type="submission" date="2016-10" db="EMBL/GenBank/DDBJ databases">
        <authorList>
            <person name="Varghese N."/>
            <person name="Submissions S."/>
        </authorList>
    </citation>
    <scope>NUCLEOTIDE SEQUENCE [LARGE SCALE GENOMIC DNA]</scope>
    <source>
        <strain evidence="5">DSM 43163</strain>
    </source>
</reference>